<comment type="caution">
    <text evidence="2">The sequence shown here is derived from an EMBL/GenBank/DDBJ whole genome shotgun (WGS) entry which is preliminary data.</text>
</comment>
<feature type="domain" description="MvdD-like pre-ATP grasp" evidence="1">
    <location>
        <begin position="7"/>
        <end position="123"/>
    </location>
</feature>
<name>A0A4R4WPG2_9ACTN</name>
<gene>
    <name evidence="2" type="primary">tgmB</name>
    <name evidence="2" type="ORF">E1294_22630</name>
</gene>
<evidence type="ECO:0000313" key="3">
    <source>
        <dbReference type="Proteomes" id="UP000294543"/>
    </source>
</evidence>
<sequence>MRSSRGTVMVITCMDDVTANPVIAASNERGSRVARVDPADIGPDLTFSAQIGADQVGWTGSLRTLTRDVALEDVQAVYYRRPSPWRFHELPPQEREFAKSEARHGLDGMLAALPRCRYVNRPAAVERAEVKPAQLQVAAEVGFDVPATLITNDPGAVREFAAKHAPIVYKSFRGVPAAPGGEVAAIWTQRIDPADVDESVRLTAHLFQAEVPKTSDARVTVVGSRVFASEITALDGTLDWRRDDWDRLVHTPIEVPAPIKVAMRFYLRRFALAFGCFDFALTGSGTDRQRTFLGCNPNGQWAWLPDAPAIAAALADTLLEG</sequence>
<dbReference type="Proteomes" id="UP000294543">
    <property type="component" value="Unassembled WGS sequence"/>
</dbReference>
<evidence type="ECO:0000259" key="1">
    <source>
        <dbReference type="Pfam" id="PF21068"/>
    </source>
</evidence>
<dbReference type="SUPFAM" id="SSF56059">
    <property type="entry name" value="Glutathione synthetase ATP-binding domain-like"/>
    <property type="match status" value="1"/>
</dbReference>
<reference evidence="2 3" key="1">
    <citation type="submission" date="2019-03" db="EMBL/GenBank/DDBJ databases">
        <title>Draft genome sequences of novel Actinobacteria.</title>
        <authorList>
            <person name="Sahin N."/>
            <person name="Ay H."/>
            <person name="Saygin H."/>
        </authorList>
    </citation>
    <scope>NUCLEOTIDE SEQUENCE [LARGE SCALE GENOMIC DNA]</scope>
    <source>
        <strain evidence="2 3">KC712</strain>
    </source>
</reference>
<dbReference type="PANTHER" id="PTHR21621">
    <property type="entry name" value="RIBOSOMAL PROTEIN S6 MODIFICATION PROTEIN"/>
    <property type="match status" value="1"/>
</dbReference>
<organism evidence="2 3">
    <name type="scientific">Nonomuraea diastatica</name>
    <dbReference type="NCBI Taxonomy" id="1848329"/>
    <lineage>
        <taxon>Bacteria</taxon>
        <taxon>Bacillati</taxon>
        <taxon>Actinomycetota</taxon>
        <taxon>Actinomycetes</taxon>
        <taxon>Streptosporangiales</taxon>
        <taxon>Streptosporangiaceae</taxon>
        <taxon>Nonomuraea</taxon>
    </lineage>
</organism>
<dbReference type="EMBL" id="SMKP01000064">
    <property type="protein sequence ID" value="TDD18923.1"/>
    <property type="molecule type" value="Genomic_DNA"/>
</dbReference>
<dbReference type="Gene3D" id="3.30.470.20">
    <property type="entry name" value="ATP-grasp fold, B domain"/>
    <property type="match status" value="1"/>
</dbReference>
<dbReference type="Pfam" id="PF21068">
    <property type="entry name" value="ATPgraspMvdD"/>
    <property type="match status" value="1"/>
</dbReference>
<dbReference type="GO" id="GO:0005737">
    <property type="term" value="C:cytoplasm"/>
    <property type="evidence" value="ECO:0007669"/>
    <property type="project" value="TreeGrafter"/>
</dbReference>
<dbReference type="NCBIfam" id="TIGR04187">
    <property type="entry name" value="GRASP_SAV_5884"/>
    <property type="match status" value="1"/>
</dbReference>
<dbReference type="RefSeq" id="WP_132511218.1">
    <property type="nucleotide sequence ID" value="NZ_SMKP01000064.1"/>
</dbReference>
<dbReference type="InterPro" id="IPR048936">
    <property type="entry name" value="MvdD-like_ATPgrasp"/>
</dbReference>
<dbReference type="InterPro" id="IPR026449">
    <property type="entry name" value="GRASP_SAV_5884"/>
</dbReference>
<protein>
    <submittedName>
        <fullName evidence="2">ATP-grasp ribosomal peptide maturase</fullName>
    </submittedName>
</protein>
<dbReference type="GO" id="GO:0018169">
    <property type="term" value="F:ribosomal S6-glutamic acid ligase activity"/>
    <property type="evidence" value="ECO:0007669"/>
    <property type="project" value="TreeGrafter"/>
</dbReference>
<dbReference type="OrthoDB" id="9794735at2"/>
<dbReference type="GO" id="GO:0009432">
    <property type="term" value="P:SOS response"/>
    <property type="evidence" value="ECO:0007669"/>
    <property type="project" value="TreeGrafter"/>
</dbReference>
<dbReference type="AlphaFoldDB" id="A0A4R4WPG2"/>
<proteinExistence type="predicted"/>
<keyword evidence="3" id="KW-1185">Reference proteome</keyword>
<accession>A0A4R4WPG2</accession>
<evidence type="ECO:0000313" key="2">
    <source>
        <dbReference type="EMBL" id="TDD18923.1"/>
    </source>
</evidence>
<dbReference type="PANTHER" id="PTHR21621:SF0">
    <property type="entry name" value="BETA-CITRYLGLUTAMATE SYNTHASE B-RELATED"/>
    <property type="match status" value="1"/>
</dbReference>